<dbReference type="GO" id="GO:0016491">
    <property type="term" value="F:oxidoreductase activity"/>
    <property type="evidence" value="ECO:0007669"/>
    <property type="project" value="UniProtKB-KW"/>
</dbReference>
<dbReference type="CDD" id="cd05233">
    <property type="entry name" value="SDR_c"/>
    <property type="match status" value="1"/>
</dbReference>
<keyword evidence="2" id="KW-0560">Oxidoreductase</keyword>
<dbReference type="Pfam" id="PF13561">
    <property type="entry name" value="adh_short_C2"/>
    <property type="match status" value="1"/>
</dbReference>
<dbReference type="InterPro" id="IPR002347">
    <property type="entry name" value="SDR_fam"/>
</dbReference>
<dbReference type="AlphaFoldDB" id="A0A857JBK5"/>
<evidence type="ECO:0000256" key="1">
    <source>
        <dbReference type="ARBA" id="ARBA00006484"/>
    </source>
</evidence>
<evidence type="ECO:0000313" key="5">
    <source>
        <dbReference type="Proteomes" id="UP000464787"/>
    </source>
</evidence>
<dbReference type="Gene3D" id="3.40.50.720">
    <property type="entry name" value="NAD(P)-binding Rossmann-like Domain"/>
    <property type="match status" value="1"/>
</dbReference>
<dbReference type="InterPro" id="IPR051122">
    <property type="entry name" value="SDR_DHRS6-like"/>
</dbReference>
<proteinExistence type="inferred from homology"/>
<dbReference type="PRINTS" id="PR00081">
    <property type="entry name" value="GDHRDH"/>
</dbReference>
<dbReference type="PANTHER" id="PTHR43477">
    <property type="entry name" value="DIHYDROANTICAPSIN 7-DEHYDROGENASE"/>
    <property type="match status" value="1"/>
</dbReference>
<dbReference type="InterPro" id="IPR057326">
    <property type="entry name" value="KR_dom"/>
</dbReference>
<name>A0A857JBK5_9BURK</name>
<evidence type="ECO:0000256" key="2">
    <source>
        <dbReference type="ARBA" id="ARBA00023002"/>
    </source>
</evidence>
<dbReference type="PANTHER" id="PTHR43477:SF1">
    <property type="entry name" value="DIHYDROANTICAPSIN 7-DEHYDROGENASE"/>
    <property type="match status" value="1"/>
</dbReference>
<dbReference type="KEGG" id="xyk:GT347_25565"/>
<keyword evidence="5" id="KW-1185">Reference proteome</keyword>
<evidence type="ECO:0000259" key="3">
    <source>
        <dbReference type="SMART" id="SM00822"/>
    </source>
</evidence>
<dbReference type="SUPFAM" id="SSF51735">
    <property type="entry name" value="NAD(P)-binding Rossmann-fold domains"/>
    <property type="match status" value="1"/>
</dbReference>
<dbReference type="FunFam" id="3.40.50.720:FF:000084">
    <property type="entry name" value="Short-chain dehydrogenase reductase"/>
    <property type="match status" value="1"/>
</dbReference>
<accession>A0A857JBK5</accession>
<dbReference type="EMBL" id="CP047650">
    <property type="protein sequence ID" value="QHJ01058.1"/>
    <property type="molecule type" value="Genomic_DNA"/>
</dbReference>
<dbReference type="Proteomes" id="UP000464787">
    <property type="component" value="Chromosome"/>
</dbReference>
<dbReference type="PROSITE" id="PS00061">
    <property type="entry name" value="ADH_SHORT"/>
    <property type="match status" value="1"/>
</dbReference>
<dbReference type="RefSeq" id="WP_160554867.1">
    <property type="nucleotide sequence ID" value="NZ_CP047650.1"/>
</dbReference>
<protein>
    <submittedName>
        <fullName evidence="4">SDR family oxidoreductase</fullName>
    </submittedName>
</protein>
<dbReference type="InterPro" id="IPR036291">
    <property type="entry name" value="NAD(P)-bd_dom_sf"/>
</dbReference>
<dbReference type="PRINTS" id="PR00080">
    <property type="entry name" value="SDRFAMILY"/>
</dbReference>
<evidence type="ECO:0000313" key="4">
    <source>
        <dbReference type="EMBL" id="QHJ01058.1"/>
    </source>
</evidence>
<dbReference type="InterPro" id="IPR020904">
    <property type="entry name" value="Sc_DH/Rdtase_CS"/>
</dbReference>
<feature type="domain" description="Ketoreductase" evidence="3">
    <location>
        <begin position="13"/>
        <end position="182"/>
    </location>
</feature>
<dbReference type="SMART" id="SM00822">
    <property type="entry name" value="PKS_KR"/>
    <property type="match status" value="1"/>
</dbReference>
<comment type="similarity">
    <text evidence="1">Belongs to the short-chain dehydrogenases/reductases (SDR) family.</text>
</comment>
<sequence>MNIAAAGSVFQDSVVVVTGGAAGIGRAVAQAFIEAGAVVAVLDRELAELPLGAVALQADVCDEEAVARAIGGFGKTHGRIDVLVANAGVSYPATVEDGPLADWQQVFDINVLGYVRAIRAALPWLRRSRAAAIVNMSSCTATTGLRRRVMYSAAKGAIEAMSRAMAADLVHEGIRVNCVSPGTVDTALIARLVDAAPDPAAQRQVYNERQPTGFMVEPQEVARAVLYLADPRARSSVGTVLTVDGGMASLRLFDS</sequence>
<gene>
    <name evidence="4" type="ORF">GT347_25565</name>
</gene>
<reference evidence="4 5" key="1">
    <citation type="submission" date="2020-01" db="EMBL/GenBank/DDBJ databases">
        <title>Genome sequencing of strain KACC 21265.</title>
        <authorList>
            <person name="Heo J."/>
            <person name="Kim S.-J."/>
            <person name="Kim J.-S."/>
            <person name="Hong S.-B."/>
            <person name="Kwon S.-W."/>
        </authorList>
    </citation>
    <scope>NUCLEOTIDE SEQUENCE [LARGE SCALE GENOMIC DNA]</scope>
    <source>
        <strain evidence="4 5">KACC 21265</strain>
    </source>
</reference>
<organism evidence="4 5">
    <name type="scientific">Xylophilus rhododendri</name>
    <dbReference type="NCBI Taxonomy" id="2697032"/>
    <lineage>
        <taxon>Bacteria</taxon>
        <taxon>Pseudomonadati</taxon>
        <taxon>Pseudomonadota</taxon>
        <taxon>Betaproteobacteria</taxon>
        <taxon>Burkholderiales</taxon>
        <taxon>Xylophilus</taxon>
    </lineage>
</organism>